<protein>
    <recommendedName>
        <fullName evidence="3">Cytochrome c domain-containing protein</fullName>
    </recommendedName>
</protein>
<feature type="signal peptide" evidence="1">
    <location>
        <begin position="1"/>
        <end position="25"/>
    </location>
</feature>
<dbReference type="GO" id="GO:0009055">
    <property type="term" value="F:electron transfer activity"/>
    <property type="evidence" value="ECO:0007669"/>
    <property type="project" value="InterPro"/>
</dbReference>
<proteinExistence type="predicted"/>
<evidence type="ECO:0008006" key="3">
    <source>
        <dbReference type="Google" id="ProtNLM"/>
    </source>
</evidence>
<accession>A0A974P5L4</accession>
<feature type="chain" id="PRO_5037906505" description="Cytochrome c domain-containing protein" evidence="1">
    <location>
        <begin position="26"/>
        <end position="60"/>
    </location>
</feature>
<dbReference type="InterPro" id="IPR036909">
    <property type="entry name" value="Cyt_c-like_dom_sf"/>
</dbReference>
<organism evidence="2">
    <name type="scientific">Phenylobacterium glaciei</name>
    <dbReference type="NCBI Taxonomy" id="2803784"/>
    <lineage>
        <taxon>Bacteria</taxon>
        <taxon>Pseudomonadati</taxon>
        <taxon>Pseudomonadota</taxon>
        <taxon>Alphaproteobacteria</taxon>
        <taxon>Caulobacterales</taxon>
        <taxon>Caulobacteraceae</taxon>
        <taxon>Phenylobacterium</taxon>
    </lineage>
</organism>
<dbReference type="SUPFAM" id="SSF46626">
    <property type="entry name" value="Cytochrome c"/>
    <property type="match status" value="1"/>
</dbReference>
<dbReference type="GO" id="GO:0020037">
    <property type="term" value="F:heme binding"/>
    <property type="evidence" value="ECO:0007669"/>
    <property type="project" value="InterPro"/>
</dbReference>
<evidence type="ECO:0000256" key="1">
    <source>
        <dbReference type="SAM" id="SignalP"/>
    </source>
</evidence>
<reference evidence="2" key="1">
    <citation type="submission" date="2021-01" db="EMBL/GenBank/DDBJ databases">
        <title>Genome sequence of Phenylobacterium sp. 20VBR1 isolated from a valley glaceir, Ny-Alesund, Svalbard.</title>
        <authorList>
            <person name="Thomas F.A."/>
            <person name="Krishnan K.P."/>
            <person name="Sinha R.K."/>
        </authorList>
    </citation>
    <scope>NUCLEOTIDE SEQUENCE</scope>
    <source>
        <strain evidence="2">20VBR1</strain>
    </source>
</reference>
<name>A0A974P5L4_9CAUL</name>
<dbReference type="AlphaFoldDB" id="A0A974P5L4"/>
<sequence length="60" mass="6229">MRKSLVFAGVLAAGGLAMIAGKPMAQDATRSVWDGVYTEAQAQRGQAAYAQSCGLCHGWA</sequence>
<keyword evidence="1" id="KW-0732">Signal</keyword>
<evidence type="ECO:0000313" key="2">
    <source>
        <dbReference type="EMBL" id="QQZ51043.1"/>
    </source>
</evidence>
<gene>
    <name evidence="2" type="ORF">JKL49_07660</name>
</gene>
<dbReference type="EMBL" id="CP068570">
    <property type="protein sequence ID" value="QQZ51043.1"/>
    <property type="molecule type" value="Genomic_DNA"/>
</dbReference>